<gene>
    <name evidence="2" type="ORF">Tci_934108</name>
</gene>
<organism evidence="2">
    <name type="scientific">Tanacetum cinerariifolium</name>
    <name type="common">Dalmatian daisy</name>
    <name type="synonym">Chrysanthemum cinerariifolium</name>
    <dbReference type="NCBI Taxonomy" id="118510"/>
    <lineage>
        <taxon>Eukaryota</taxon>
        <taxon>Viridiplantae</taxon>
        <taxon>Streptophyta</taxon>
        <taxon>Embryophyta</taxon>
        <taxon>Tracheophyta</taxon>
        <taxon>Spermatophyta</taxon>
        <taxon>Magnoliopsida</taxon>
        <taxon>eudicotyledons</taxon>
        <taxon>Gunneridae</taxon>
        <taxon>Pentapetalae</taxon>
        <taxon>asterids</taxon>
        <taxon>campanulids</taxon>
        <taxon>Asterales</taxon>
        <taxon>Asteraceae</taxon>
        <taxon>Asteroideae</taxon>
        <taxon>Anthemideae</taxon>
        <taxon>Anthemidinae</taxon>
        <taxon>Tanacetum</taxon>
    </lineage>
</organism>
<comment type="caution">
    <text evidence="2">The sequence shown here is derived from an EMBL/GenBank/DDBJ whole genome shotgun (WGS) entry which is preliminary data.</text>
</comment>
<feature type="compositionally biased region" description="Acidic residues" evidence="1">
    <location>
        <begin position="15"/>
        <end position="31"/>
    </location>
</feature>
<protein>
    <submittedName>
        <fullName evidence="2">Uncharacterized protein</fullName>
    </submittedName>
</protein>
<evidence type="ECO:0000256" key="1">
    <source>
        <dbReference type="SAM" id="MobiDB-lite"/>
    </source>
</evidence>
<sequence>DGDDEGDGDSLGYDADIEDEDDEDEEEEEEEHLAPADFAVVISIDELVSPSEETEPTIPPPSTDT</sequence>
<dbReference type="EMBL" id="BKCJ011914216">
    <property type="protein sequence ID" value="GFD62139.1"/>
    <property type="molecule type" value="Genomic_DNA"/>
</dbReference>
<reference evidence="2" key="1">
    <citation type="journal article" date="2019" name="Sci. Rep.">
        <title>Draft genome of Tanacetum cinerariifolium, the natural source of mosquito coil.</title>
        <authorList>
            <person name="Yamashiro T."/>
            <person name="Shiraishi A."/>
            <person name="Satake H."/>
            <person name="Nakayama K."/>
        </authorList>
    </citation>
    <scope>NUCLEOTIDE SEQUENCE</scope>
</reference>
<proteinExistence type="predicted"/>
<feature type="region of interest" description="Disordered" evidence="1">
    <location>
        <begin position="1"/>
        <end position="65"/>
    </location>
</feature>
<accession>A0A699XQK8</accession>
<feature type="non-terminal residue" evidence="2">
    <location>
        <position position="65"/>
    </location>
</feature>
<feature type="non-terminal residue" evidence="2">
    <location>
        <position position="1"/>
    </location>
</feature>
<dbReference type="AlphaFoldDB" id="A0A699XQK8"/>
<evidence type="ECO:0000313" key="2">
    <source>
        <dbReference type="EMBL" id="GFD62139.1"/>
    </source>
</evidence>
<name>A0A699XQK8_TANCI</name>